<feature type="region of interest" description="Disordered" evidence="4">
    <location>
        <begin position="47"/>
        <end position="75"/>
    </location>
</feature>
<dbReference type="Pfam" id="PF10297">
    <property type="entry name" value="Hap4_Hap_bind"/>
    <property type="match status" value="1"/>
</dbReference>
<dbReference type="AlphaFoldDB" id="A0A4P9ZHF1"/>
<feature type="region of interest" description="Disordered" evidence="4">
    <location>
        <begin position="469"/>
        <end position="493"/>
    </location>
</feature>
<dbReference type="GO" id="GO:0001228">
    <property type="term" value="F:DNA-binding transcription activator activity, RNA polymerase II-specific"/>
    <property type="evidence" value="ECO:0007669"/>
    <property type="project" value="TreeGrafter"/>
</dbReference>
<dbReference type="SMART" id="SM00338">
    <property type="entry name" value="BRLZ"/>
    <property type="match status" value="1"/>
</dbReference>
<dbReference type="PANTHER" id="PTHR40621">
    <property type="entry name" value="TRANSCRIPTION FACTOR KAPC-RELATED"/>
    <property type="match status" value="1"/>
</dbReference>
<protein>
    <recommendedName>
        <fullName evidence="5">BZIP domain-containing protein</fullName>
    </recommendedName>
</protein>
<evidence type="ECO:0000256" key="1">
    <source>
        <dbReference type="ARBA" id="ARBA00004123"/>
    </source>
</evidence>
<dbReference type="InterPro" id="IPR018287">
    <property type="entry name" value="Hap4_TF_heteromerisation"/>
</dbReference>
<dbReference type="PANTHER" id="PTHR40621:SF7">
    <property type="entry name" value="BZIP DOMAIN-CONTAINING PROTEIN"/>
    <property type="match status" value="1"/>
</dbReference>
<organism evidence="6 7">
    <name type="scientific">Metschnikowia bicuspidata</name>
    <dbReference type="NCBI Taxonomy" id="27322"/>
    <lineage>
        <taxon>Eukaryota</taxon>
        <taxon>Fungi</taxon>
        <taxon>Dikarya</taxon>
        <taxon>Ascomycota</taxon>
        <taxon>Saccharomycotina</taxon>
        <taxon>Pichiomycetes</taxon>
        <taxon>Metschnikowiaceae</taxon>
        <taxon>Metschnikowia</taxon>
    </lineage>
</organism>
<dbReference type="CDD" id="cd14688">
    <property type="entry name" value="bZIP_YAP"/>
    <property type="match status" value="1"/>
</dbReference>
<evidence type="ECO:0000256" key="2">
    <source>
        <dbReference type="ARBA" id="ARBA00023242"/>
    </source>
</evidence>
<gene>
    <name evidence="6" type="ORF">METBISCDRAFT_21410</name>
</gene>
<feature type="compositionally biased region" description="Basic and acidic residues" evidence="4">
    <location>
        <begin position="469"/>
        <end position="478"/>
    </location>
</feature>
<keyword evidence="3" id="KW-0175">Coiled coil</keyword>
<feature type="domain" description="BZIP" evidence="5">
    <location>
        <begin position="60"/>
        <end position="101"/>
    </location>
</feature>
<dbReference type="EMBL" id="ML004431">
    <property type="protein sequence ID" value="RKP32425.1"/>
    <property type="molecule type" value="Genomic_DNA"/>
</dbReference>
<comment type="subcellular location">
    <subcellularLocation>
        <location evidence="1">Nucleus</location>
    </subcellularLocation>
</comment>
<evidence type="ECO:0000256" key="3">
    <source>
        <dbReference type="SAM" id="Coils"/>
    </source>
</evidence>
<evidence type="ECO:0000313" key="6">
    <source>
        <dbReference type="EMBL" id="RKP32425.1"/>
    </source>
</evidence>
<evidence type="ECO:0000313" key="7">
    <source>
        <dbReference type="Proteomes" id="UP000268321"/>
    </source>
</evidence>
<evidence type="ECO:0000256" key="4">
    <source>
        <dbReference type="SAM" id="MobiDB-lite"/>
    </source>
</evidence>
<accession>A0A4P9ZHF1</accession>
<evidence type="ECO:0000259" key="5">
    <source>
        <dbReference type="PROSITE" id="PS50217"/>
    </source>
</evidence>
<dbReference type="GO" id="GO:0090575">
    <property type="term" value="C:RNA polymerase II transcription regulator complex"/>
    <property type="evidence" value="ECO:0007669"/>
    <property type="project" value="TreeGrafter"/>
</dbReference>
<keyword evidence="2" id="KW-0539">Nucleus</keyword>
<reference evidence="7" key="1">
    <citation type="journal article" date="2018" name="Nat. Microbiol.">
        <title>Leveraging single-cell genomics to expand the fungal tree of life.</title>
        <authorList>
            <person name="Ahrendt S.R."/>
            <person name="Quandt C.A."/>
            <person name="Ciobanu D."/>
            <person name="Clum A."/>
            <person name="Salamov A."/>
            <person name="Andreopoulos B."/>
            <person name="Cheng J.F."/>
            <person name="Woyke T."/>
            <person name="Pelin A."/>
            <person name="Henrissat B."/>
            <person name="Reynolds N.K."/>
            <person name="Benny G.L."/>
            <person name="Smith M.E."/>
            <person name="James T.Y."/>
            <person name="Grigoriev I.V."/>
        </authorList>
    </citation>
    <scope>NUCLEOTIDE SEQUENCE [LARGE SCALE GENOMIC DNA]</scope>
    <source>
        <strain evidence="7">Baker2002</strain>
    </source>
</reference>
<dbReference type="InterPro" id="IPR050936">
    <property type="entry name" value="AP-1-like"/>
</dbReference>
<name>A0A4P9ZHF1_9ASCO</name>
<dbReference type="OrthoDB" id="5374328at2759"/>
<dbReference type="PROSITE" id="PS00036">
    <property type="entry name" value="BZIP_BASIC"/>
    <property type="match status" value="1"/>
</dbReference>
<dbReference type="SUPFAM" id="SSF57959">
    <property type="entry name" value="Leucine zipper domain"/>
    <property type="match status" value="1"/>
</dbReference>
<dbReference type="Gene3D" id="1.20.5.170">
    <property type="match status" value="1"/>
</dbReference>
<dbReference type="GO" id="GO:0000976">
    <property type="term" value="F:transcription cis-regulatory region binding"/>
    <property type="evidence" value="ECO:0007669"/>
    <property type="project" value="InterPro"/>
</dbReference>
<dbReference type="PROSITE" id="PS50217">
    <property type="entry name" value="BZIP"/>
    <property type="match status" value="1"/>
</dbReference>
<dbReference type="Proteomes" id="UP000268321">
    <property type="component" value="Unassembled WGS sequence"/>
</dbReference>
<proteinExistence type="predicted"/>
<sequence length="561" mass="60712">MAAITRPSIAPRTVLVPLPAGSGAASSPELAGSPGVVSIVASREWVLPPRPKPGRKPNADTPELKRKAQNRAAQRAFRERRATRVQELEQKLLEVEKENEEKEISLVNTINKLKFENHFLVKSMNQLRLEFASLKSSISAQGLSSGVKGSVLAAASPEVAPHKGKIELLQTDPVINQTARSLLSFAKALPATQPGGTPNLQQQVFSVQQVLPASSVDSPRVSVSKGHSNLVHPQNMAVPTKDSHDFDCGICTKDLCLCEDAGLKTAPPSAGQTVEETYKTFTPIAAVSLKRKKPAQETDFTQLFTVKKMPELKRLCSQKQAGVLDVKKEPAEISFNENSLVENCGFCSDDTPCVCREAAQEVARLRQSLSDKFLETAIDEADDDSQSTALPPLQLNGNNMARKMSLPVLHPGPSLEISEFSNPAAHSATPLTAEPADEKEGCTGNPGLCPQCQLDPMSTLFCTTVARKAAKENPDNTKRAGSQTPAQTDRKLSVTPQLQPLAGNTGIFIPCADAYKTLSRHKRFNSVDFSSLVGRLTTRGMQVEVQSVANIIRELDRKVYD</sequence>
<dbReference type="InterPro" id="IPR004827">
    <property type="entry name" value="bZIP"/>
</dbReference>
<feature type="coiled-coil region" evidence="3">
    <location>
        <begin position="78"/>
        <end position="105"/>
    </location>
</feature>
<dbReference type="InterPro" id="IPR046347">
    <property type="entry name" value="bZIP_sf"/>
</dbReference>
<keyword evidence="7" id="KW-1185">Reference proteome</keyword>